<dbReference type="GeneID" id="90762898"/>
<keyword evidence="1" id="KW-0175">Coiled coil</keyword>
<name>A0ABX6L0L7_9GAMM</name>
<dbReference type="EMBL" id="CP038498">
    <property type="protein sequence ID" value="QJA19880.1"/>
    <property type="molecule type" value="Genomic_DNA"/>
</dbReference>
<dbReference type="InterPro" id="IPR011067">
    <property type="entry name" value="Plasmid_toxin/cell-grow_inhib"/>
</dbReference>
<gene>
    <name evidence="2" type="ORF">E2566_08090</name>
</gene>
<keyword evidence="3" id="KW-1185">Reference proteome</keyword>
<protein>
    <submittedName>
        <fullName evidence="2">Uncharacterized protein</fullName>
    </submittedName>
</protein>
<evidence type="ECO:0000256" key="1">
    <source>
        <dbReference type="SAM" id="Coils"/>
    </source>
</evidence>
<evidence type="ECO:0000313" key="3">
    <source>
        <dbReference type="Proteomes" id="UP000502681"/>
    </source>
</evidence>
<evidence type="ECO:0000313" key="2">
    <source>
        <dbReference type="EMBL" id="QJA19880.1"/>
    </source>
</evidence>
<dbReference type="RefSeq" id="WP_107169403.1">
    <property type="nucleotide sequence ID" value="NZ_CP038498.1"/>
</dbReference>
<feature type="coiled-coil region" evidence="1">
    <location>
        <begin position="264"/>
        <end position="291"/>
    </location>
</feature>
<organism evidence="2 3">
    <name type="scientific">Pectobacterium punjabense</name>
    <dbReference type="NCBI Taxonomy" id="2108399"/>
    <lineage>
        <taxon>Bacteria</taxon>
        <taxon>Pseudomonadati</taxon>
        <taxon>Pseudomonadota</taxon>
        <taxon>Gammaproteobacteria</taxon>
        <taxon>Enterobacterales</taxon>
        <taxon>Pectobacteriaceae</taxon>
        <taxon>Pectobacterium</taxon>
    </lineage>
</organism>
<reference evidence="2 3" key="1">
    <citation type="submission" date="2019-04" db="EMBL/GenBank/DDBJ databases">
        <title>Whole Genome Sequencing of Pectobacterium punjabense SS95.</title>
        <authorList>
            <person name="Sarfraz S."/>
            <person name="Oulghazi S."/>
            <person name="Roques C."/>
            <person name="Vandecasteele C."/>
            <person name="Faure D."/>
        </authorList>
    </citation>
    <scope>NUCLEOTIDE SEQUENCE [LARGE SCALE GENOMIC DNA]</scope>
    <source>
        <strain evidence="2 3">SS95</strain>
    </source>
</reference>
<dbReference type="Proteomes" id="UP000502681">
    <property type="component" value="Chromosome"/>
</dbReference>
<dbReference type="SUPFAM" id="SSF50118">
    <property type="entry name" value="Cell growth inhibitor/plasmid maintenance toxic component"/>
    <property type="match status" value="1"/>
</dbReference>
<dbReference type="Gene3D" id="2.30.30.110">
    <property type="match status" value="1"/>
</dbReference>
<sequence>MITIIYFLSKENKTSDVELGRTSFDGIDQVMTPFFTFPIGDTKRYPLFITKFFNKKIQHRWEIKNTEIESSEKDDLLIHMWLSPIDVSNDIYLSQTLKRKGLRSAASLLHKGKIVIVEFGHINKCIKKSAEVSSNKRYPDNIQHGEMHKRRPAIVVKVDERGVKVIPLTSKKPSNLDDNNLTFELSEDSKKDIGDFIKKETYALCNMIQTVCVTRILPPLFRVKNRNTFFRHDEYRAKLSKKDMKLLDKGLLSSISKPNIYSELKKTKEDNIKLNDKLNDTIKKLQLLKEMYMYTNDSNANNIDDVDIEIKKYQERQEK</sequence>
<accession>A0ABX6L0L7</accession>
<proteinExistence type="predicted"/>